<dbReference type="AlphaFoldDB" id="A0AAN6RI54"/>
<feature type="transmembrane region" description="Helical" evidence="6">
    <location>
        <begin position="436"/>
        <end position="455"/>
    </location>
</feature>
<keyword evidence="9" id="KW-1185">Reference proteome</keyword>
<reference evidence="8 9" key="1">
    <citation type="submission" date="2021-02" db="EMBL/GenBank/DDBJ databases">
        <title>Genome assembly of Pseudopithomyces chartarum.</title>
        <authorList>
            <person name="Jauregui R."/>
            <person name="Singh J."/>
            <person name="Voisey C."/>
        </authorList>
    </citation>
    <scope>NUCLEOTIDE SEQUENCE [LARGE SCALE GENOMIC DNA]</scope>
    <source>
        <strain evidence="8 9">AGR01</strain>
    </source>
</reference>
<dbReference type="SUPFAM" id="SSF103473">
    <property type="entry name" value="MFS general substrate transporter"/>
    <property type="match status" value="1"/>
</dbReference>
<keyword evidence="5 6" id="KW-0472">Membrane</keyword>
<feature type="transmembrane region" description="Helical" evidence="6">
    <location>
        <begin position="146"/>
        <end position="169"/>
    </location>
</feature>
<evidence type="ECO:0000256" key="1">
    <source>
        <dbReference type="ARBA" id="ARBA00004141"/>
    </source>
</evidence>
<evidence type="ECO:0000256" key="4">
    <source>
        <dbReference type="ARBA" id="ARBA00022989"/>
    </source>
</evidence>
<evidence type="ECO:0000256" key="3">
    <source>
        <dbReference type="ARBA" id="ARBA00022692"/>
    </source>
</evidence>
<accession>A0AAN6RI54</accession>
<evidence type="ECO:0000256" key="2">
    <source>
        <dbReference type="ARBA" id="ARBA00022448"/>
    </source>
</evidence>
<feature type="transmembrane region" description="Helical" evidence="6">
    <location>
        <begin position="345"/>
        <end position="366"/>
    </location>
</feature>
<dbReference type="InterPro" id="IPR011701">
    <property type="entry name" value="MFS"/>
</dbReference>
<dbReference type="GO" id="GO:0022857">
    <property type="term" value="F:transmembrane transporter activity"/>
    <property type="evidence" value="ECO:0007669"/>
    <property type="project" value="InterPro"/>
</dbReference>
<keyword evidence="3 6" id="KW-0812">Transmembrane</keyword>
<keyword evidence="2" id="KW-0813">Transport</keyword>
<feature type="transmembrane region" description="Helical" evidence="6">
    <location>
        <begin position="214"/>
        <end position="236"/>
    </location>
</feature>
<feature type="transmembrane region" description="Helical" evidence="6">
    <location>
        <begin position="181"/>
        <end position="202"/>
    </location>
</feature>
<evidence type="ECO:0000256" key="6">
    <source>
        <dbReference type="SAM" id="Phobius"/>
    </source>
</evidence>
<dbReference type="EMBL" id="WVTA01000008">
    <property type="protein sequence ID" value="KAK3208087.1"/>
    <property type="molecule type" value="Genomic_DNA"/>
</dbReference>
<feature type="transmembrane region" description="Helical" evidence="6">
    <location>
        <begin position="121"/>
        <end position="140"/>
    </location>
</feature>
<dbReference type="Proteomes" id="UP001280581">
    <property type="component" value="Unassembled WGS sequence"/>
</dbReference>
<feature type="transmembrane region" description="Helical" evidence="6">
    <location>
        <begin position="402"/>
        <end position="424"/>
    </location>
</feature>
<protein>
    <recommendedName>
        <fullName evidence="7">Major facilitator superfamily (MFS) profile domain-containing protein</fullName>
    </recommendedName>
</protein>
<dbReference type="PANTHER" id="PTHR43791:SF67">
    <property type="entry name" value="TRANSPORTER, PUTATIVE (AFU_ORTHOLOGUE AFUA_3G04010)-RELATED"/>
    <property type="match status" value="1"/>
</dbReference>
<evidence type="ECO:0000313" key="9">
    <source>
        <dbReference type="Proteomes" id="UP001280581"/>
    </source>
</evidence>
<gene>
    <name evidence="8" type="ORF">GRF29_96g1329653</name>
</gene>
<feature type="domain" description="Major facilitator superfamily (MFS) profile" evidence="7">
    <location>
        <begin position="55"/>
        <end position="480"/>
    </location>
</feature>
<name>A0AAN6RI54_9PLEO</name>
<dbReference type="FunFam" id="1.20.1250.20:FF:000013">
    <property type="entry name" value="MFS general substrate transporter"/>
    <property type="match status" value="1"/>
</dbReference>
<dbReference type="FunFam" id="1.20.1250.20:FF:000018">
    <property type="entry name" value="MFS transporter permease"/>
    <property type="match status" value="1"/>
</dbReference>
<evidence type="ECO:0000256" key="5">
    <source>
        <dbReference type="ARBA" id="ARBA00023136"/>
    </source>
</evidence>
<keyword evidence="4 6" id="KW-1133">Transmembrane helix</keyword>
<feature type="transmembrane region" description="Helical" evidence="6">
    <location>
        <begin position="373"/>
        <end position="390"/>
    </location>
</feature>
<dbReference type="InterPro" id="IPR020846">
    <property type="entry name" value="MFS_dom"/>
</dbReference>
<organism evidence="8 9">
    <name type="scientific">Pseudopithomyces chartarum</name>
    <dbReference type="NCBI Taxonomy" id="1892770"/>
    <lineage>
        <taxon>Eukaryota</taxon>
        <taxon>Fungi</taxon>
        <taxon>Dikarya</taxon>
        <taxon>Ascomycota</taxon>
        <taxon>Pezizomycotina</taxon>
        <taxon>Dothideomycetes</taxon>
        <taxon>Pleosporomycetidae</taxon>
        <taxon>Pleosporales</taxon>
        <taxon>Massarineae</taxon>
        <taxon>Didymosphaeriaceae</taxon>
        <taxon>Pseudopithomyces</taxon>
    </lineage>
</organism>
<evidence type="ECO:0000313" key="8">
    <source>
        <dbReference type="EMBL" id="KAK3208087.1"/>
    </source>
</evidence>
<evidence type="ECO:0000259" key="7">
    <source>
        <dbReference type="PROSITE" id="PS50850"/>
    </source>
</evidence>
<proteinExistence type="predicted"/>
<comment type="caution">
    <text evidence="8">The sequence shown here is derived from an EMBL/GenBank/DDBJ whole genome shotgun (WGS) entry which is preliminary data.</text>
</comment>
<dbReference type="Gene3D" id="1.20.1250.20">
    <property type="entry name" value="MFS general substrate transporter like domains"/>
    <property type="match status" value="2"/>
</dbReference>
<dbReference type="PANTHER" id="PTHR43791">
    <property type="entry name" value="PERMEASE-RELATED"/>
    <property type="match status" value="1"/>
</dbReference>
<dbReference type="PROSITE" id="PS50850">
    <property type="entry name" value="MFS"/>
    <property type="match status" value="1"/>
</dbReference>
<comment type="subcellular location">
    <subcellularLocation>
        <location evidence="1">Membrane</location>
        <topology evidence="1">Multi-pass membrane protein</topology>
    </subcellularLocation>
</comment>
<dbReference type="Pfam" id="PF07690">
    <property type="entry name" value="MFS_1"/>
    <property type="match status" value="1"/>
</dbReference>
<dbReference type="InterPro" id="IPR036259">
    <property type="entry name" value="MFS_trans_sf"/>
</dbReference>
<dbReference type="GO" id="GO:0016020">
    <property type="term" value="C:membrane"/>
    <property type="evidence" value="ECO:0007669"/>
    <property type="project" value="UniProtKB-SubCell"/>
</dbReference>
<feature type="transmembrane region" description="Helical" evidence="6">
    <location>
        <begin position="315"/>
        <end position="339"/>
    </location>
</feature>
<sequence length="480" mass="53145">MPSTAPNRERDDGSIKVYHTSNDYVDRSSTNDVFHEHQDFQVSTQKLLWKLDTRILPLFVLLVLCSFLDRTNVGNAKLYHLETDLGLTNFQYNQALTAFYPLYIAGEIPSNLILKKVTPRIWIGVMAFLWGLICMSIGFVNNFAQFVSLRAILGLAEGGLFPGMVLYLSMIYTRSELALRIGVLYTATSLSSAFGGLLARAMAEIGHRGGLSPWRWIFVIEGIFTMLVGVAVMLILPNNITTARFLREEERTLALQRLRGVEHGTGNKELYGLPSPLYQFQIISDKSRISREEKFAWSEVRRAVLSPQTWLSASAYFGLLTGIYSFGIFLPSILAGIGYTANAAQLWSVIPYSIAACTTLLIAFFSDRFKLRGCMILCTLPVAIVGYAVIANIGDGHHRVKYGMTFMMATGLYSSVPPVLTWLANNSAGHYKRATAAALQLAIANCGGILASFIYPNIEAPSYHKGHTIVLSLLTAGWFS</sequence>